<dbReference type="EnsemblPlants" id="OB02G17360.1">
    <property type="protein sequence ID" value="OB02G17360.1"/>
    <property type="gene ID" value="OB02G17360"/>
</dbReference>
<evidence type="ECO:0000313" key="3">
    <source>
        <dbReference type="Proteomes" id="UP000006038"/>
    </source>
</evidence>
<keyword evidence="1" id="KW-0732">Signal</keyword>
<proteinExistence type="predicted"/>
<evidence type="ECO:0000256" key="1">
    <source>
        <dbReference type="SAM" id="SignalP"/>
    </source>
</evidence>
<dbReference type="Proteomes" id="UP000006038">
    <property type="component" value="Unassembled WGS sequence"/>
</dbReference>
<reference evidence="2" key="1">
    <citation type="submission" date="2013-04" db="UniProtKB">
        <authorList>
            <consortium name="EnsemblPlants"/>
        </authorList>
    </citation>
    <scope>IDENTIFICATION</scope>
</reference>
<dbReference type="AlphaFoldDB" id="J3LAR9"/>
<feature type="chain" id="PRO_5003772135" evidence="1">
    <location>
        <begin position="25"/>
        <end position="58"/>
    </location>
</feature>
<dbReference type="HOGENOM" id="CLU_2982257_0_0_1"/>
<dbReference type="Gramene" id="OB02G17360.1">
    <property type="protein sequence ID" value="OB02G17360.1"/>
    <property type="gene ID" value="OB02G17360"/>
</dbReference>
<organism evidence="2">
    <name type="scientific">Oryza brachyantha</name>
    <name type="common">malo sina</name>
    <dbReference type="NCBI Taxonomy" id="4533"/>
    <lineage>
        <taxon>Eukaryota</taxon>
        <taxon>Viridiplantae</taxon>
        <taxon>Streptophyta</taxon>
        <taxon>Embryophyta</taxon>
        <taxon>Tracheophyta</taxon>
        <taxon>Spermatophyta</taxon>
        <taxon>Magnoliopsida</taxon>
        <taxon>Liliopsida</taxon>
        <taxon>Poales</taxon>
        <taxon>Poaceae</taxon>
        <taxon>BOP clade</taxon>
        <taxon>Oryzoideae</taxon>
        <taxon>Oryzeae</taxon>
        <taxon>Oryzinae</taxon>
        <taxon>Oryza</taxon>
    </lineage>
</organism>
<protein>
    <submittedName>
        <fullName evidence="2">Uncharacterized protein</fullName>
    </submittedName>
</protein>
<name>J3LAR9_ORYBR</name>
<sequence length="58" mass="6059">MASPSLTPWAPFVILLASLPSGSPLSVLSPSQSRSFSKSSPKFLVGLSKTSGTLFLSY</sequence>
<keyword evidence="3" id="KW-1185">Reference proteome</keyword>
<feature type="signal peptide" evidence="1">
    <location>
        <begin position="1"/>
        <end position="24"/>
    </location>
</feature>
<evidence type="ECO:0000313" key="2">
    <source>
        <dbReference type="EnsemblPlants" id="OB02G17360.1"/>
    </source>
</evidence>
<accession>J3LAR9</accession>